<evidence type="ECO:0000313" key="2">
    <source>
        <dbReference type="EMBL" id="KOC64053.1"/>
    </source>
</evidence>
<reference evidence="2 3" key="1">
    <citation type="submission" date="2015-07" db="EMBL/GenBank/DDBJ databases">
        <title>The genome of Habropoda laboriosa.</title>
        <authorList>
            <person name="Pan H."/>
            <person name="Kapheim K."/>
        </authorList>
    </citation>
    <scope>NUCLEOTIDE SEQUENCE [LARGE SCALE GENOMIC DNA]</scope>
    <source>
        <strain evidence="2">0110345459</strain>
    </source>
</reference>
<proteinExistence type="predicted"/>
<dbReference type="EMBL" id="KQ414679">
    <property type="protein sequence ID" value="KOC64053.1"/>
    <property type="molecule type" value="Genomic_DNA"/>
</dbReference>
<gene>
    <name evidence="2" type="ORF">WH47_02052</name>
</gene>
<name>A0A0L7QZM9_9HYME</name>
<protein>
    <submittedName>
        <fullName evidence="2">Uncharacterized protein</fullName>
    </submittedName>
</protein>
<feature type="region of interest" description="Disordered" evidence="1">
    <location>
        <begin position="109"/>
        <end position="142"/>
    </location>
</feature>
<accession>A0A0L7QZM9</accession>
<keyword evidence="3" id="KW-1185">Reference proteome</keyword>
<sequence>MEPLMRIYSPPETVNNSALMRDKAAVETANGKRDLKSTPAEFFENPPDILQVGNFIYPREATPWGWVKDYQQRHLIAARVNQLAGRVGTKARKKNRPILRPTSYASSGGLFIRHNTDRENPRSGTTNLFTSGLSPNGSTNGRYMSSNGIPPLYTRAAMAHEINMFPPVTPGEPVKRGGKLVAPSRRPTINLDSEALICLGSPYGSAKCSARRV</sequence>
<organism evidence="2 3">
    <name type="scientific">Habropoda laboriosa</name>
    <dbReference type="NCBI Taxonomy" id="597456"/>
    <lineage>
        <taxon>Eukaryota</taxon>
        <taxon>Metazoa</taxon>
        <taxon>Ecdysozoa</taxon>
        <taxon>Arthropoda</taxon>
        <taxon>Hexapoda</taxon>
        <taxon>Insecta</taxon>
        <taxon>Pterygota</taxon>
        <taxon>Neoptera</taxon>
        <taxon>Endopterygota</taxon>
        <taxon>Hymenoptera</taxon>
        <taxon>Apocrita</taxon>
        <taxon>Aculeata</taxon>
        <taxon>Apoidea</taxon>
        <taxon>Anthophila</taxon>
        <taxon>Apidae</taxon>
        <taxon>Habropoda</taxon>
    </lineage>
</organism>
<feature type="compositionally biased region" description="Polar residues" evidence="1">
    <location>
        <begin position="122"/>
        <end position="142"/>
    </location>
</feature>
<evidence type="ECO:0000313" key="3">
    <source>
        <dbReference type="Proteomes" id="UP000053825"/>
    </source>
</evidence>
<evidence type="ECO:0000256" key="1">
    <source>
        <dbReference type="SAM" id="MobiDB-lite"/>
    </source>
</evidence>
<dbReference type="Proteomes" id="UP000053825">
    <property type="component" value="Unassembled WGS sequence"/>
</dbReference>
<dbReference type="AlphaFoldDB" id="A0A0L7QZM9"/>